<dbReference type="SUPFAM" id="SSF55347">
    <property type="entry name" value="Glyceraldehyde-3-phosphate dehydrogenase-like, C-terminal domain"/>
    <property type="match status" value="1"/>
</dbReference>
<gene>
    <name evidence="4" type="ORF">METZ01_LOCUS67536</name>
</gene>
<evidence type="ECO:0000259" key="2">
    <source>
        <dbReference type="Pfam" id="PF01408"/>
    </source>
</evidence>
<dbReference type="PANTHER" id="PTHR43818">
    <property type="entry name" value="BCDNA.GH03377"/>
    <property type="match status" value="1"/>
</dbReference>
<protein>
    <recommendedName>
        <fullName evidence="5">Gfo/Idh/MocA-like oxidoreductase N-terminal domain-containing protein</fullName>
    </recommendedName>
</protein>
<evidence type="ECO:0000256" key="1">
    <source>
        <dbReference type="ARBA" id="ARBA00023002"/>
    </source>
</evidence>
<sequence length="353" mass="38735">MANETIKVGFVGAGANTALRHIPGLRAQQGVELAGVANRTIESSQTAVDKFELGEAYPTWLHLIEDPEIDAICIGTWPYMHSTITLAALDNGKHVLCEARMSMNSLEARDMYAASVANPDLTTQIVPPPHLMACEKHLMDLIADGFIGEVVNVNIRVTDGSSYPDSDAEAHWRQMRELSGNNVMTTGIWYENLMRLVGTASSVSANAQIVVPYRRGWDGNRYPMTIPDQLDVIYSLAGGGSVNMTVTTVSGSFAPPTEIWIFGTEGTLRIEVNGLDVDPKVTGARKGDQVMSEIVVPDEKRGSWRVEEEFINAIRGIEPVTRSNFTDALKYMEFTDAVQQSWQTGKRVYLPGL</sequence>
<feature type="domain" description="Gfo/Idh/MocA-like oxidoreductase N-terminal" evidence="2">
    <location>
        <begin position="6"/>
        <end position="114"/>
    </location>
</feature>
<name>A0A381TEV5_9ZZZZ</name>
<dbReference type="InterPro" id="IPR050463">
    <property type="entry name" value="Gfo/Idh/MocA_oxidrdct_glycsds"/>
</dbReference>
<dbReference type="AlphaFoldDB" id="A0A381TEV5"/>
<dbReference type="SUPFAM" id="SSF51735">
    <property type="entry name" value="NAD(P)-binding Rossmann-fold domains"/>
    <property type="match status" value="1"/>
</dbReference>
<dbReference type="Gene3D" id="3.40.50.720">
    <property type="entry name" value="NAD(P)-binding Rossmann-like Domain"/>
    <property type="match status" value="1"/>
</dbReference>
<dbReference type="Pfam" id="PF22725">
    <property type="entry name" value="GFO_IDH_MocA_C3"/>
    <property type="match status" value="1"/>
</dbReference>
<dbReference type="Gene3D" id="3.30.360.10">
    <property type="entry name" value="Dihydrodipicolinate Reductase, domain 2"/>
    <property type="match status" value="1"/>
</dbReference>
<reference evidence="4" key="1">
    <citation type="submission" date="2018-05" db="EMBL/GenBank/DDBJ databases">
        <authorList>
            <person name="Lanie J.A."/>
            <person name="Ng W.-L."/>
            <person name="Kazmierczak K.M."/>
            <person name="Andrzejewski T.M."/>
            <person name="Davidsen T.M."/>
            <person name="Wayne K.J."/>
            <person name="Tettelin H."/>
            <person name="Glass J.I."/>
            <person name="Rusch D."/>
            <person name="Podicherti R."/>
            <person name="Tsui H.-C.T."/>
            <person name="Winkler M.E."/>
        </authorList>
    </citation>
    <scope>NUCLEOTIDE SEQUENCE</scope>
</reference>
<dbReference type="InterPro" id="IPR036291">
    <property type="entry name" value="NAD(P)-bd_dom_sf"/>
</dbReference>
<dbReference type="Pfam" id="PF01408">
    <property type="entry name" value="GFO_IDH_MocA"/>
    <property type="match status" value="1"/>
</dbReference>
<dbReference type="EMBL" id="UINC01004488">
    <property type="protein sequence ID" value="SVA14682.1"/>
    <property type="molecule type" value="Genomic_DNA"/>
</dbReference>
<dbReference type="PANTHER" id="PTHR43818:SF11">
    <property type="entry name" value="BCDNA.GH03377"/>
    <property type="match status" value="1"/>
</dbReference>
<evidence type="ECO:0008006" key="5">
    <source>
        <dbReference type="Google" id="ProtNLM"/>
    </source>
</evidence>
<feature type="domain" description="GFO/IDH/MocA-like oxidoreductase" evidence="3">
    <location>
        <begin position="138"/>
        <end position="269"/>
    </location>
</feature>
<dbReference type="InterPro" id="IPR055170">
    <property type="entry name" value="GFO_IDH_MocA-like_dom"/>
</dbReference>
<dbReference type="GO" id="GO:0000166">
    <property type="term" value="F:nucleotide binding"/>
    <property type="evidence" value="ECO:0007669"/>
    <property type="project" value="InterPro"/>
</dbReference>
<evidence type="ECO:0000259" key="3">
    <source>
        <dbReference type="Pfam" id="PF22725"/>
    </source>
</evidence>
<organism evidence="4">
    <name type="scientific">marine metagenome</name>
    <dbReference type="NCBI Taxonomy" id="408172"/>
    <lineage>
        <taxon>unclassified sequences</taxon>
        <taxon>metagenomes</taxon>
        <taxon>ecological metagenomes</taxon>
    </lineage>
</organism>
<proteinExistence type="predicted"/>
<keyword evidence="1" id="KW-0560">Oxidoreductase</keyword>
<accession>A0A381TEV5</accession>
<dbReference type="GO" id="GO:0016491">
    <property type="term" value="F:oxidoreductase activity"/>
    <property type="evidence" value="ECO:0007669"/>
    <property type="project" value="UniProtKB-KW"/>
</dbReference>
<evidence type="ECO:0000313" key="4">
    <source>
        <dbReference type="EMBL" id="SVA14682.1"/>
    </source>
</evidence>
<dbReference type="InterPro" id="IPR000683">
    <property type="entry name" value="Gfo/Idh/MocA-like_OxRdtase_N"/>
</dbReference>